<accession>A0A1L8MLG9</accession>
<organism evidence="1 2">
    <name type="scientific">Streptococcus bovimastitidis</name>
    <dbReference type="NCBI Taxonomy" id="1856638"/>
    <lineage>
        <taxon>Bacteria</taxon>
        <taxon>Bacillati</taxon>
        <taxon>Bacillota</taxon>
        <taxon>Bacilli</taxon>
        <taxon>Lactobacillales</taxon>
        <taxon>Streptococcaceae</taxon>
        <taxon>Streptococcus</taxon>
    </lineage>
</organism>
<evidence type="ECO:0000313" key="2">
    <source>
        <dbReference type="Proteomes" id="UP000182015"/>
    </source>
</evidence>
<dbReference type="PANTHER" id="PTHR33677:SF5">
    <property type="entry name" value="TRANSCRIPTIONAL REPRESSOR FRMR"/>
    <property type="match status" value="1"/>
</dbReference>
<dbReference type="CDD" id="cd10155">
    <property type="entry name" value="BsYrkD-like_DUF156"/>
    <property type="match status" value="1"/>
</dbReference>
<dbReference type="InterPro" id="IPR038390">
    <property type="entry name" value="Metal_Tscrpt_repr_sf"/>
</dbReference>
<dbReference type="GO" id="GO:0046872">
    <property type="term" value="F:metal ion binding"/>
    <property type="evidence" value="ECO:0007669"/>
    <property type="project" value="InterPro"/>
</dbReference>
<dbReference type="InterPro" id="IPR003735">
    <property type="entry name" value="Metal_Tscrpt_repr"/>
</dbReference>
<name>A0A1L8MLG9_9STRE</name>
<gene>
    <name evidence="1" type="ORF">A9Q68_06375</name>
</gene>
<dbReference type="Proteomes" id="UP000182015">
    <property type="component" value="Unassembled WGS sequence"/>
</dbReference>
<dbReference type="OrthoDB" id="9798732at2"/>
<dbReference type="Pfam" id="PF02583">
    <property type="entry name" value="Trns_repr_metal"/>
    <property type="match status" value="1"/>
</dbReference>
<keyword evidence="2" id="KW-1185">Reference proteome</keyword>
<comment type="caution">
    <text evidence="1">The sequence shown here is derived from an EMBL/GenBank/DDBJ whole genome shotgun (WGS) entry which is preliminary data.</text>
</comment>
<dbReference type="RefSeq" id="WP_071793863.1">
    <property type="nucleotide sequence ID" value="NZ_LZDD01000002.1"/>
</dbReference>
<dbReference type="PANTHER" id="PTHR33677">
    <property type="entry name" value="TRANSCRIPTIONAL REPRESSOR FRMR-RELATED"/>
    <property type="match status" value="1"/>
</dbReference>
<dbReference type="GO" id="GO:0003677">
    <property type="term" value="F:DNA binding"/>
    <property type="evidence" value="ECO:0007669"/>
    <property type="project" value="InterPro"/>
</dbReference>
<protein>
    <recommendedName>
        <fullName evidence="3">Transcriptional regulator</fullName>
    </recommendedName>
</protein>
<dbReference type="GO" id="GO:0045892">
    <property type="term" value="P:negative regulation of DNA-templated transcription"/>
    <property type="evidence" value="ECO:0007669"/>
    <property type="project" value="UniProtKB-ARBA"/>
</dbReference>
<dbReference type="STRING" id="1856638.A9Q68_06375"/>
<dbReference type="AlphaFoldDB" id="A0A1L8MLG9"/>
<dbReference type="EMBL" id="LZDD01000002">
    <property type="protein sequence ID" value="OJF71607.1"/>
    <property type="molecule type" value="Genomic_DNA"/>
</dbReference>
<evidence type="ECO:0000313" key="1">
    <source>
        <dbReference type="EMBL" id="OJF71607.1"/>
    </source>
</evidence>
<reference evidence="2" key="1">
    <citation type="submission" date="2016-06" db="EMBL/GenBank/DDBJ databases">
        <authorList>
            <person name="de Vries S.P.W."/>
            <person name="Hadjirin N.F."/>
            <person name="Lay E.M."/>
            <person name="Zadoks R.N."/>
            <person name="Peacock S.J."/>
            <person name="Parkhill J."/>
            <person name="Grant A.J."/>
            <person name="Mcdougall S."/>
            <person name="Holmes M.A."/>
        </authorList>
    </citation>
    <scope>NUCLEOTIDE SEQUENCE [LARGE SCALE GENOMIC DNA]</scope>
    <source>
        <strain evidence="2">NZ1587</strain>
    </source>
</reference>
<proteinExistence type="predicted"/>
<sequence>MRTEKKDIINRLKRTEGQLRGVQKMIEDEKTCFDIITQLTAIRSSINSTMGVIIGNKITDVIENPVDDPELQEERINQAVNLIIKK</sequence>
<dbReference type="Gene3D" id="1.20.58.1000">
    <property type="entry name" value="Metal-sensitive repressor, helix protomer"/>
    <property type="match status" value="1"/>
</dbReference>
<evidence type="ECO:0008006" key="3">
    <source>
        <dbReference type="Google" id="ProtNLM"/>
    </source>
</evidence>